<evidence type="ECO:0000313" key="4">
    <source>
        <dbReference type="EMBL" id="AZR72227.1"/>
    </source>
</evidence>
<keyword evidence="1" id="KW-0175">Coiled coil</keyword>
<dbReference type="InterPro" id="IPR053959">
    <property type="entry name" value="YvlB/LiaX_N"/>
</dbReference>
<dbReference type="AlphaFoldDB" id="A0A3S9SV86"/>
<reference evidence="4 5" key="1">
    <citation type="submission" date="2016-07" db="EMBL/GenBank/DDBJ databases">
        <title>Genome and transcriptome analysis of iron-reducing fermentative bacteria Anoxybacter fermentans.</title>
        <authorList>
            <person name="Zeng X."/>
            <person name="Shao Z."/>
        </authorList>
    </citation>
    <scope>NUCLEOTIDE SEQUENCE [LARGE SCALE GENOMIC DNA]</scope>
    <source>
        <strain evidence="4 5">DY22613</strain>
    </source>
</reference>
<organism evidence="4 5">
    <name type="scientific">Anoxybacter fermentans</name>
    <dbReference type="NCBI Taxonomy" id="1323375"/>
    <lineage>
        <taxon>Bacteria</taxon>
        <taxon>Bacillati</taxon>
        <taxon>Bacillota</taxon>
        <taxon>Clostridia</taxon>
        <taxon>Halanaerobiales</taxon>
        <taxon>Anoxybacter</taxon>
    </lineage>
</organism>
<dbReference type="Proteomes" id="UP000267250">
    <property type="component" value="Chromosome"/>
</dbReference>
<dbReference type="Gene3D" id="2.160.20.120">
    <property type="match status" value="1"/>
</dbReference>
<dbReference type="RefSeq" id="WP_127015555.1">
    <property type="nucleotide sequence ID" value="NZ_CP016379.1"/>
</dbReference>
<name>A0A3S9SV86_9FIRM</name>
<sequence length="513" mass="59197">MSERMMILKMLSEGKITLEEADALLEALELTEKSENYKNKEKSVIKDSTIKEEIELMEDEIERMEDELEKIEDELDNKLDELEDRLDELKDMEKLNEDYLSEMQHRLNEVRQKLIERKERVKERRRKLKENWKVQKEKFKRYGGISFAFQEGLEEIKKGFQELKKSFQGEGMEEIKSAMRDLADSINEGMRELKENLDEGAKEVQKAFHIKDFKHLLNNIIKSFGFNTYINLEEEITGTFNPEQGPVIVDLKTHNGRIEVVGSDETDYRLQLKYHIPTDSKEKAEKLKEEMCTISQTPTLFQLKTNPMNRSGVSVRLYIPKNLQADFKLQTSNGRIYITGLKQDGKLDLKSSNGRLELVDLRVKEIEGHTSNGRIEIKDFAADRVNVNTSNGSIYLEGLCDQVDARTSNGTITACPYISEKGNLNLNTSNGKIKIEIRDPEVGVDLDLTSSMGSMTLDIPDLVYQEKIENPMWKRYLAQSKDYIVREKRIQIHASTSMGSIYVGQSKEEACCD</sequence>
<evidence type="ECO:0000259" key="2">
    <source>
        <dbReference type="Pfam" id="PF13349"/>
    </source>
</evidence>
<feature type="domain" description="DUF4097" evidence="2">
    <location>
        <begin position="271"/>
        <end position="459"/>
    </location>
</feature>
<feature type="coiled-coil region" evidence="1">
    <location>
        <begin position="47"/>
        <end position="138"/>
    </location>
</feature>
<keyword evidence="5" id="KW-1185">Reference proteome</keyword>
<dbReference type="Pfam" id="PF13349">
    <property type="entry name" value="DUF4097"/>
    <property type="match status" value="1"/>
</dbReference>
<accession>A0A3S9SV86</accession>
<dbReference type="Pfam" id="PF22746">
    <property type="entry name" value="SHOCT-like_DUF2089-C"/>
    <property type="match status" value="1"/>
</dbReference>
<evidence type="ECO:0000259" key="3">
    <source>
        <dbReference type="Pfam" id="PF22746"/>
    </source>
</evidence>
<evidence type="ECO:0000256" key="1">
    <source>
        <dbReference type="SAM" id="Coils"/>
    </source>
</evidence>
<dbReference type="EMBL" id="CP016379">
    <property type="protein sequence ID" value="AZR72227.1"/>
    <property type="molecule type" value="Genomic_DNA"/>
</dbReference>
<dbReference type="InterPro" id="IPR025164">
    <property type="entry name" value="Toastrack_DUF4097"/>
</dbReference>
<dbReference type="OrthoDB" id="9808584at2"/>
<feature type="domain" description="YvlB/LiaX N-terminal" evidence="3">
    <location>
        <begin position="3"/>
        <end position="29"/>
    </location>
</feature>
<gene>
    <name evidence="4" type="ORF">BBF96_01730</name>
</gene>
<dbReference type="KEGG" id="aft:BBF96_01730"/>
<protein>
    <submittedName>
        <fullName evidence="4">Uncharacterized protein</fullName>
    </submittedName>
</protein>
<dbReference type="Gene3D" id="1.20.120.20">
    <property type="entry name" value="Apolipoprotein"/>
    <property type="match status" value="1"/>
</dbReference>
<proteinExistence type="predicted"/>
<evidence type="ECO:0000313" key="5">
    <source>
        <dbReference type="Proteomes" id="UP000267250"/>
    </source>
</evidence>